<reference evidence="1 2" key="1">
    <citation type="submission" date="2020-10" db="EMBL/GenBank/DDBJ databases">
        <title>Plant Genome Project.</title>
        <authorList>
            <person name="Zhang R.-G."/>
        </authorList>
    </citation>
    <scope>NUCLEOTIDE SEQUENCE [LARGE SCALE GENOMIC DNA]</scope>
    <source>
        <strain evidence="1">FAFU-HL-1</strain>
        <tissue evidence="1">Leaf</tissue>
    </source>
</reference>
<keyword evidence="2" id="KW-1185">Reference proteome</keyword>
<dbReference type="EMBL" id="JADGMS010000006">
    <property type="protein sequence ID" value="KAF9679765.1"/>
    <property type="molecule type" value="Genomic_DNA"/>
</dbReference>
<name>A0A835K352_9ROSI</name>
<dbReference type="Proteomes" id="UP000657918">
    <property type="component" value="Unassembled WGS sequence"/>
</dbReference>
<dbReference type="AlphaFoldDB" id="A0A835K352"/>
<proteinExistence type="predicted"/>
<evidence type="ECO:0000313" key="1">
    <source>
        <dbReference type="EMBL" id="KAF9679765.1"/>
    </source>
</evidence>
<gene>
    <name evidence="1" type="ORF">SADUNF_Sadunf06G0048900</name>
</gene>
<sequence length="64" mass="6848">MDSKCGCWAILKRGVRGSCKSSASRDSANTIPRTSLVYDAGASNYIVELGNASFVSVYKVIMVI</sequence>
<organism evidence="1 2">
    <name type="scientific">Salix dunnii</name>
    <dbReference type="NCBI Taxonomy" id="1413687"/>
    <lineage>
        <taxon>Eukaryota</taxon>
        <taxon>Viridiplantae</taxon>
        <taxon>Streptophyta</taxon>
        <taxon>Embryophyta</taxon>
        <taxon>Tracheophyta</taxon>
        <taxon>Spermatophyta</taxon>
        <taxon>Magnoliopsida</taxon>
        <taxon>eudicotyledons</taxon>
        <taxon>Gunneridae</taxon>
        <taxon>Pentapetalae</taxon>
        <taxon>rosids</taxon>
        <taxon>fabids</taxon>
        <taxon>Malpighiales</taxon>
        <taxon>Salicaceae</taxon>
        <taxon>Saliceae</taxon>
        <taxon>Salix</taxon>
    </lineage>
</organism>
<comment type="caution">
    <text evidence="1">The sequence shown here is derived from an EMBL/GenBank/DDBJ whole genome shotgun (WGS) entry which is preliminary data.</text>
</comment>
<evidence type="ECO:0000313" key="2">
    <source>
        <dbReference type="Proteomes" id="UP000657918"/>
    </source>
</evidence>
<protein>
    <submittedName>
        <fullName evidence="1">Uncharacterized protein</fullName>
    </submittedName>
</protein>
<accession>A0A835K352</accession>